<dbReference type="SUPFAM" id="SSF51735">
    <property type="entry name" value="NAD(P)-binding Rossmann-fold domains"/>
    <property type="match status" value="1"/>
</dbReference>
<feature type="domain" description="NAD-dependent epimerase/dehydratase" evidence="2">
    <location>
        <begin position="3"/>
        <end position="99"/>
    </location>
</feature>
<keyword evidence="4" id="KW-1185">Reference proteome</keyword>
<protein>
    <submittedName>
        <fullName evidence="3">Uncharacterized protein YbjT (DUF2867 family)</fullName>
    </submittedName>
</protein>
<dbReference type="InterPro" id="IPR036291">
    <property type="entry name" value="NAD(P)-bd_dom_sf"/>
</dbReference>
<dbReference type="EMBL" id="QTUC01000001">
    <property type="protein sequence ID" value="REF36018.1"/>
    <property type="molecule type" value="Genomic_DNA"/>
</dbReference>
<dbReference type="PANTHER" id="PTHR42748">
    <property type="entry name" value="NITROGEN METABOLITE REPRESSION PROTEIN NMRA FAMILY MEMBER"/>
    <property type="match status" value="1"/>
</dbReference>
<evidence type="ECO:0000313" key="3">
    <source>
        <dbReference type="EMBL" id="REF36018.1"/>
    </source>
</evidence>
<dbReference type="PANTHER" id="PTHR42748:SF3">
    <property type="entry name" value="BLL4366 PROTEIN"/>
    <property type="match status" value="1"/>
</dbReference>
<comment type="caution">
    <text evidence="3">The sequence shown here is derived from an EMBL/GenBank/DDBJ whole genome shotgun (WGS) entry which is preliminary data.</text>
</comment>
<evidence type="ECO:0000313" key="4">
    <source>
        <dbReference type="Proteomes" id="UP000256485"/>
    </source>
</evidence>
<organism evidence="3 4">
    <name type="scientific">Thermasporomyces composti</name>
    <dbReference type="NCBI Taxonomy" id="696763"/>
    <lineage>
        <taxon>Bacteria</taxon>
        <taxon>Bacillati</taxon>
        <taxon>Actinomycetota</taxon>
        <taxon>Actinomycetes</taxon>
        <taxon>Propionibacteriales</taxon>
        <taxon>Nocardioidaceae</taxon>
        <taxon>Thermasporomyces</taxon>
    </lineage>
</organism>
<reference evidence="3 4" key="1">
    <citation type="submission" date="2018-08" db="EMBL/GenBank/DDBJ databases">
        <title>Sequencing the genomes of 1000 actinobacteria strains.</title>
        <authorList>
            <person name="Klenk H.-P."/>
        </authorList>
    </citation>
    <scope>NUCLEOTIDE SEQUENCE [LARGE SCALE GENOMIC DNA]</scope>
    <source>
        <strain evidence="3 4">DSM 22891</strain>
    </source>
</reference>
<dbReference type="InterPro" id="IPR001509">
    <property type="entry name" value="Epimerase_deHydtase"/>
</dbReference>
<proteinExistence type="predicted"/>
<dbReference type="AlphaFoldDB" id="A0A3D9V2S4"/>
<dbReference type="InterPro" id="IPR051164">
    <property type="entry name" value="NmrA-like_oxidored"/>
</dbReference>
<dbReference type="Pfam" id="PF01370">
    <property type="entry name" value="Epimerase"/>
    <property type="match status" value="1"/>
</dbReference>
<evidence type="ECO:0000256" key="1">
    <source>
        <dbReference type="ARBA" id="ARBA00022857"/>
    </source>
</evidence>
<dbReference type="OrthoDB" id="9771302at2"/>
<dbReference type="Gene3D" id="3.40.50.720">
    <property type="entry name" value="NAD(P)-binding Rossmann-like Domain"/>
    <property type="match status" value="1"/>
</dbReference>
<dbReference type="RefSeq" id="WP_115849711.1">
    <property type="nucleotide sequence ID" value="NZ_QTUC01000001.1"/>
</dbReference>
<evidence type="ECO:0000259" key="2">
    <source>
        <dbReference type="Pfam" id="PF01370"/>
    </source>
</evidence>
<keyword evidence="1" id="KW-0521">NADP</keyword>
<dbReference type="Proteomes" id="UP000256485">
    <property type="component" value="Unassembled WGS sequence"/>
</dbReference>
<sequence>MRIAVVGATGRIGRLTSQALEKAGHEVVPISRSHGVDVLSDDLRPVLKGVETVVDVTNCTARQPTETVRFFTTATNRLLEAERDVGATHHVLLSIACLYRVIGNAHYAGKRAQEVAVETGGVPYTIVPATQFHDFGAMVASWTEVDGVSTIAPLLLQPIAPEDVADILARIAVGPPQGRYRDVAGPETQDLVDMARRTYAAMGKSIKLVPTWDGVFGLDMSGNALLPGPDAEIAPTTFDEWLARLGEAEAR</sequence>
<gene>
    <name evidence="3" type="ORF">DFJ64_1413</name>
</gene>
<name>A0A3D9V2S4_THECX</name>
<accession>A0A3D9V2S4</accession>